<reference evidence="1 2" key="1">
    <citation type="submission" date="2015-01" db="EMBL/GenBank/DDBJ databases">
        <title>Evolution of Trichinella species and genotypes.</title>
        <authorList>
            <person name="Korhonen P.K."/>
            <person name="Edoardo P."/>
            <person name="Giuseppe L.R."/>
            <person name="Gasser R.B."/>
        </authorList>
    </citation>
    <scope>NUCLEOTIDE SEQUENCE [LARGE SCALE GENOMIC DNA]</scope>
    <source>
        <strain evidence="1">ISS13</strain>
    </source>
</reference>
<dbReference type="EMBL" id="JYDR01000045">
    <property type="protein sequence ID" value="KRY72344.1"/>
    <property type="molecule type" value="Genomic_DNA"/>
</dbReference>
<dbReference type="Proteomes" id="UP000054632">
    <property type="component" value="Unassembled WGS sequence"/>
</dbReference>
<gene>
    <name evidence="1" type="ORF">T4A_13446</name>
</gene>
<name>A0A0V1EFD4_TRIPS</name>
<evidence type="ECO:0000313" key="2">
    <source>
        <dbReference type="Proteomes" id="UP000054632"/>
    </source>
</evidence>
<comment type="caution">
    <text evidence="1">The sequence shown here is derived from an EMBL/GenBank/DDBJ whole genome shotgun (WGS) entry which is preliminary data.</text>
</comment>
<evidence type="ECO:0000313" key="1">
    <source>
        <dbReference type="EMBL" id="KRY72344.1"/>
    </source>
</evidence>
<dbReference type="AlphaFoldDB" id="A0A0V1EFD4"/>
<organism evidence="1 2">
    <name type="scientific">Trichinella pseudospiralis</name>
    <name type="common">Parasitic roundworm</name>
    <dbReference type="NCBI Taxonomy" id="6337"/>
    <lineage>
        <taxon>Eukaryota</taxon>
        <taxon>Metazoa</taxon>
        <taxon>Ecdysozoa</taxon>
        <taxon>Nematoda</taxon>
        <taxon>Enoplea</taxon>
        <taxon>Dorylaimia</taxon>
        <taxon>Trichinellida</taxon>
        <taxon>Trichinellidae</taxon>
        <taxon>Trichinella</taxon>
    </lineage>
</organism>
<protein>
    <submittedName>
        <fullName evidence="1">Uncharacterized protein</fullName>
    </submittedName>
</protein>
<sequence length="124" mass="13879">MKSLKSFYECALMERFLESSSSWNVVCELFFPIKLDAYSEFCSTGLDSQIEAIDQSGNSELNFIAVHAYIILFDFYNCGATILASDLTRLSASCDCILIDALTELKICPFMNPLCELVVLNAFI</sequence>
<accession>A0A0V1EFD4</accession>
<proteinExistence type="predicted"/>